<evidence type="ECO:0000256" key="1">
    <source>
        <dbReference type="ARBA" id="ARBA00004651"/>
    </source>
</evidence>
<organism evidence="9 10">
    <name type="scientific">Candidatus Magasanikbacteria bacterium CG_4_10_14_0_2_um_filter_41_31</name>
    <dbReference type="NCBI Taxonomy" id="1974639"/>
    <lineage>
        <taxon>Bacteria</taxon>
        <taxon>Candidatus Magasanikiibacteriota</taxon>
    </lineage>
</organism>
<dbReference type="Pfam" id="PF01569">
    <property type="entry name" value="PAP2"/>
    <property type="match status" value="1"/>
</dbReference>
<feature type="transmembrane region" description="Helical" evidence="7">
    <location>
        <begin position="20"/>
        <end position="39"/>
    </location>
</feature>
<reference evidence="10" key="1">
    <citation type="submission" date="2017-09" db="EMBL/GenBank/DDBJ databases">
        <title>Depth-based differentiation of microbial function through sediment-hosted aquifers and enrichment of novel symbionts in the deep terrestrial subsurface.</title>
        <authorList>
            <person name="Probst A.J."/>
            <person name="Ladd B."/>
            <person name="Jarett J.K."/>
            <person name="Geller-Mcgrath D.E."/>
            <person name="Sieber C.M.K."/>
            <person name="Emerson J.B."/>
            <person name="Anantharaman K."/>
            <person name="Thomas B.C."/>
            <person name="Malmstrom R."/>
            <person name="Stieglmeier M."/>
            <person name="Klingl A."/>
            <person name="Woyke T."/>
            <person name="Ryan C.M."/>
            <person name="Banfield J.F."/>
        </authorList>
    </citation>
    <scope>NUCLEOTIDE SEQUENCE [LARGE SCALE GENOMIC DNA]</scope>
</reference>
<name>A0A2M7V5B1_9BACT</name>
<protein>
    <submittedName>
        <fullName evidence="9">PA-phosphatase</fullName>
    </submittedName>
</protein>
<dbReference type="InterPro" id="IPR000326">
    <property type="entry name" value="PAP2/HPO"/>
</dbReference>
<dbReference type="GO" id="GO:0005886">
    <property type="term" value="C:plasma membrane"/>
    <property type="evidence" value="ECO:0007669"/>
    <property type="project" value="UniProtKB-SubCell"/>
</dbReference>
<evidence type="ECO:0000313" key="9">
    <source>
        <dbReference type="EMBL" id="PIZ93795.1"/>
    </source>
</evidence>
<evidence type="ECO:0000256" key="2">
    <source>
        <dbReference type="ARBA" id="ARBA00010792"/>
    </source>
</evidence>
<dbReference type="CDD" id="cd03392">
    <property type="entry name" value="PAP2_like_2"/>
    <property type="match status" value="1"/>
</dbReference>
<dbReference type="PANTHER" id="PTHR30353">
    <property type="entry name" value="INNER MEMBRANE PROTEIN DEDA-RELATED"/>
    <property type="match status" value="1"/>
</dbReference>
<dbReference type="AlphaFoldDB" id="A0A2M7V5B1"/>
<evidence type="ECO:0000256" key="6">
    <source>
        <dbReference type="ARBA" id="ARBA00023136"/>
    </source>
</evidence>
<dbReference type="InterPro" id="IPR032816">
    <property type="entry name" value="VTT_dom"/>
</dbReference>
<feature type="transmembrane region" description="Helical" evidence="7">
    <location>
        <begin position="438"/>
        <end position="457"/>
    </location>
</feature>
<evidence type="ECO:0000256" key="7">
    <source>
        <dbReference type="SAM" id="Phobius"/>
    </source>
</evidence>
<feature type="transmembrane region" description="Helical" evidence="7">
    <location>
        <begin position="339"/>
        <end position="359"/>
    </location>
</feature>
<dbReference type="EMBL" id="PFPI01000013">
    <property type="protein sequence ID" value="PIZ93795.1"/>
    <property type="molecule type" value="Genomic_DNA"/>
</dbReference>
<keyword evidence="4 7" id="KW-0812">Transmembrane</keyword>
<evidence type="ECO:0000256" key="5">
    <source>
        <dbReference type="ARBA" id="ARBA00022989"/>
    </source>
</evidence>
<dbReference type="InterPro" id="IPR025902">
    <property type="entry name" value="LssY-like-C_dom"/>
</dbReference>
<dbReference type="Pfam" id="PF14067">
    <property type="entry name" value="LssY_C"/>
    <property type="match status" value="1"/>
</dbReference>
<dbReference type="Proteomes" id="UP000230078">
    <property type="component" value="Unassembled WGS sequence"/>
</dbReference>
<keyword evidence="5 7" id="KW-1133">Transmembrane helix</keyword>
<keyword evidence="3" id="KW-1003">Cell membrane</keyword>
<comment type="similarity">
    <text evidence="2">Belongs to the DedA family.</text>
</comment>
<keyword evidence="6 7" id="KW-0472">Membrane</keyword>
<dbReference type="SUPFAM" id="SSF48317">
    <property type="entry name" value="Acid phosphatase/Vanadium-dependent haloperoxidase"/>
    <property type="match status" value="1"/>
</dbReference>
<dbReference type="InterPro" id="IPR036938">
    <property type="entry name" value="PAP2/HPO_sf"/>
</dbReference>
<comment type="subcellular location">
    <subcellularLocation>
        <location evidence="1">Cell membrane</location>
        <topology evidence="1">Multi-pass membrane protein</topology>
    </subcellularLocation>
</comment>
<feature type="transmembrane region" description="Helical" evidence="7">
    <location>
        <begin position="251"/>
        <end position="274"/>
    </location>
</feature>
<evidence type="ECO:0000256" key="4">
    <source>
        <dbReference type="ARBA" id="ARBA00022692"/>
    </source>
</evidence>
<evidence type="ECO:0000313" key="10">
    <source>
        <dbReference type="Proteomes" id="UP000230078"/>
    </source>
</evidence>
<sequence length="708" mass="79646">MIHILDSLLPSMMHVHMLGYWIALLFAFSETVIGVGLFIPGSSALLLMGAMAAGGSFDIGDLIFFAVCGAIIGDNINYIIGKKLGSSVSTKGFWFIRPNHIQKAYAFFERHGSKSVFLGRFVPSMKEIVPFIAGSLRMRRARFMVWNILGGIGWSLVWILPGYFFATSLNTAAEWISRTGFLLLYVVAFLVLGALIKWFIVRKGQAIFLLFRSLWASFKQSFSENKELIAYTKKHPRVFSWIAKRLNPHSVLGRPATFLFLIFVYVSFLFGGVIESLIKSEVITSVDIRVSHLLLLFRDNESVQIFWWITVLGKAHMVLVVICAVSAILWVLKKRIYLIPFWVTVFGSIASSYLGKIVFHRPRPEFPVYLETSFSFPSGHATIAIALYGFLAYILIREVTSWKKKVNTFFGAILLAVLIGISRLYLGVHYVSDILGGYLLGFLWLIVGISITVYLFSRQKTQDSIAIPKKVKVYVSLIMAAVLCCYGFFAIATQPTMHILVAAPRASNVFVHPTDVFSSDQLRYTETLTGRQQEPISFLVLAQDNETLVQDFERSGWLLADRVDLASLVKIASAALYKTSYQRAPMTPSFWNAKTHVFGFEKPTDTDTVGERHHARFWDSGYVTAEGLRVYVGTASYDNQIKWGITHQISPDIDTERETLFHDLQSSSVVVTYIKEKTVDPVLGKNFTGDQFFTDGQLYVVELAVMGK</sequence>
<dbReference type="InterPro" id="IPR032818">
    <property type="entry name" value="DedA-like"/>
</dbReference>
<comment type="caution">
    <text evidence="9">The sequence shown here is derived from an EMBL/GenBank/DDBJ whole genome shotgun (WGS) entry which is preliminary data.</text>
</comment>
<feature type="transmembrane region" description="Helical" evidence="7">
    <location>
        <begin position="145"/>
        <end position="166"/>
    </location>
</feature>
<feature type="transmembrane region" description="Helical" evidence="7">
    <location>
        <begin position="181"/>
        <end position="200"/>
    </location>
</feature>
<dbReference type="PANTHER" id="PTHR30353:SF15">
    <property type="entry name" value="INNER MEMBRANE PROTEIN YABI"/>
    <property type="match status" value="1"/>
</dbReference>
<dbReference type="SMART" id="SM00014">
    <property type="entry name" value="acidPPc"/>
    <property type="match status" value="1"/>
</dbReference>
<gene>
    <name evidence="9" type="ORF">COX83_00940</name>
</gene>
<feature type="transmembrane region" description="Helical" evidence="7">
    <location>
        <begin position="473"/>
        <end position="492"/>
    </location>
</feature>
<feature type="domain" description="Phosphatidic acid phosphatase type 2/haloperoxidase" evidence="8">
    <location>
        <begin position="336"/>
        <end position="449"/>
    </location>
</feature>
<feature type="transmembrane region" description="Helical" evidence="7">
    <location>
        <begin position="408"/>
        <end position="426"/>
    </location>
</feature>
<evidence type="ECO:0000256" key="3">
    <source>
        <dbReference type="ARBA" id="ARBA00022475"/>
    </source>
</evidence>
<feature type="transmembrane region" description="Helical" evidence="7">
    <location>
        <begin position="379"/>
        <end position="396"/>
    </location>
</feature>
<dbReference type="Pfam" id="PF09335">
    <property type="entry name" value="VTT_dom"/>
    <property type="match status" value="1"/>
</dbReference>
<dbReference type="Gene3D" id="1.20.144.10">
    <property type="entry name" value="Phosphatidic acid phosphatase type 2/haloperoxidase"/>
    <property type="match status" value="2"/>
</dbReference>
<feature type="transmembrane region" description="Helical" evidence="7">
    <location>
        <begin position="305"/>
        <end position="332"/>
    </location>
</feature>
<accession>A0A2M7V5B1</accession>
<proteinExistence type="inferred from homology"/>
<feature type="transmembrane region" description="Helical" evidence="7">
    <location>
        <begin position="45"/>
        <end position="73"/>
    </location>
</feature>
<evidence type="ECO:0000259" key="8">
    <source>
        <dbReference type="SMART" id="SM00014"/>
    </source>
</evidence>